<feature type="domain" description="CBS" evidence="5">
    <location>
        <begin position="10"/>
        <end position="66"/>
    </location>
</feature>
<dbReference type="EMBL" id="BAAALF010000083">
    <property type="protein sequence ID" value="GAA1248486.1"/>
    <property type="molecule type" value="Genomic_DNA"/>
</dbReference>
<evidence type="ECO:0000259" key="4">
    <source>
        <dbReference type="PROSITE" id="PS50914"/>
    </source>
</evidence>
<dbReference type="InterPro" id="IPR000644">
    <property type="entry name" value="CBS_dom"/>
</dbReference>
<dbReference type="PANTHER" id="PTHR43080:SF29">
    <property type="entry name" value="OS02G0818000 PROTEIN"/>
    <property type="match status" value="1"/>
</dbReference>
<dbReference type="InterPro" id="IPR017080">
    <property type="entry name" value="UCP036990_CBS_BON"/>
</dbReference>
<evidence type="ECO:0000256" key="3">
    <source>
        <dbReference type="SAM" id="MobiDB-lite"/>
    </source>
</evidence>
<feature type="region of interest" description="Disordered" evidence="3">
    <location>
        <begin position="213"/>
        <end position="232"/>
    </location>
</feature>
<dbReference type="InterPro" id="IPR051257">
    <property type="entry name" value="Diverse_CBS-Domain"/>
</dbReference>
<evidence type="ECO:0000313" key="7">
    <source>
        <dbReference type="Proteomes" id="UP001500037"/>
    </source>
</evidence>
<dbReference type="SUPFAM" id="SSF54631">
    <property type="entry name" value="CBS-domain pair"/>
    <property type="match status" value="1"/>
</dbReference>
<proteinExistence type="predicted"/>
<organism evidence="6 7">
    <name type="scientific">Kitasatospora nipponensis</name>
    <dbReference type="NCBI Taxonomy" id="258049"/>
    <lineage>
        <taxon>Bacteria</taxon>
        <taxon>Bacillati</taxon>
        <taxon>Actinomycetota</taxon>
        <taxon>Actinomycetes</taxon>
        <taxon>Kitasatosporales</taxon>
        <taxon>Streptomycetaceae</taxon>
        <taxon>Kitasatospora</taxon>
    </lineage>
</organism>
<dbReference type="Proteomes" id="UP001500037">
    <property type="component" value="Unassembled WGS sequence"/>
</dbReference>
<dbReference type="PANTHER" id="PTHR43080">
    <property type="entry name" value="CBS DOMAIN-CONTAINING PROTEIN CBSX3, MITOCHONDRIAL"/>
    <property type="match status" value="1"/>
</dbReference>
<dbReference type="PIRSF" id="PIRSF036990">
    <property type="entry name" value="UCP036990_CBS_BON"/>
    <property type="match status" value="1"/>
</dbReference>
<evidence type="ECO:0000259" key="5">
    <source>
        <dbReference type="PROSITE" id="PS51371"/>
    </source>
</evidence>
<sequence length="232" mass="24658">MQHRTVGDVMTHAVIAVGRDAPFQEIVEHLRTWRISALPVLAGDGRVVGVVSEADLLAREEVADTVLPPSDRAADATLRQQAHALTAGQLMSFPAITVHPDATLAQAARAMAHAHVKRLPVVDAEARLVGVVSRSDLLKVYLRRDEDIEADVREALLAHPLPTDASRVDVKVEEGVVTLRGTVPEPSPLRILDLLARSVPGVVDVQTLIGIGPPPHTAPGDTPAIHSTGATL</sequence>
<dbReference type="PROSITE" id="PS50914">
    <property type="entry name" value="BON"/>
    <property type="match status" value="1"/>
</dbReference>
<dbReference type="Pfam" id="PF04972">
    <property type="entry name" value="BON"/>
    <property type="match status" value="1"/>
</dbReference>
<keyword evidence="1 2" id="KW-0129">CBS domain</keyword>
<feature type="domain" description="BON" evidence="4">
    <location>
        <begin position="144"/>
        <end position="213"/>
    </location>
</feature>
<dbReference type="Pfam" id="PF00571">
    <property type="entry name" value="CBS"/>
    <property type="match status" value="2"/>
</dbReference>
<reference evidence="6 7" key="1">
    <citation type="journal article" date="2019" name="Int. J. Syst. Evol. Microbiol.">
        <title>The Global Catalogue of Microorganisms (GCM) 10K type strain sequencing project: providing services to taxonomists for standard genome sequencing and annotation.</title>
        <authorList>
            <consortium name="The Broad Institute Genomics Platform"/>
            <consortium name="The Broad Institute Genome Sequencing Center for Infectious Disease"/>
            <person name="Wu L."/>
            <person name="Ma J."/>
        </authorList>
    </citation>
    <scope>NUCLEOTIDE SEQUENCE [LARGE SCALE GENOMIC DNA]</scope>
    <source>
        <strain evidence="6 7">JCM 13004</strain>
    </source>
</reference>
<dbReference type="InterPro" id="IPR007055">
    <property type="entry name" value="BON_dom"/>
</dbReference>
<keyword evidence="7" id="KW-1185">Reference proteome</keyword>
<evidence type="ECO:0000256" key="1">
    <source>
        <dbReference type="ARBA" id="ARBA00023122"/>
    </source>
</evidence>
<evidence type="ECO:0000313" key="6">
    <source>
        <dbReference type="EMBL" id="GAA1248486.1"/>
    </source>
</evidence>
<feature type="domain" description="CBS" evidence="5">
    <location>
        <begin position="91"/>
        <end position="148"/>
    </location>
</feature>
<accession>A0ABN1WF55</accession>
<gene>
    <name evidence="6" type="ORF">GCM10009665_44230</name>
</gene>
<dbReference type="Gene3D" id="3.10.580.10">
    <property type="entry name" value="CBS-domain"/>
    <property type="match status" value="1"/>
</dbReference>
<dbReference type="Gene3D" id="3.30.1340.30">
    <property type="match status" value="1"/>
</dbReference>
<comment type="caution">
    <text evidence="6">The sequence shown here is derived from an EMBL/GenBank/DDBJ whole genome shotgun (WGS) entry which is preliminary data.</text>
</comment>
<name>A0ABN1WF55_9ACTN</name>
<protein>
    <submittedName>
        <fullName evidence="6">CBS domain-containing protein</fullName>
    </submittedName>
</protein>
<evidence type="ECO:0000256" key="2">
    <source>
        <dbReference type="PROSITE-ProRule" id="PRU00703"/>
    </source>
</evidence>
<dbReference type="SMART" id="SM00116">
    <property type="entry name" value="CBS"/>
    <property type="match status" value="2"/>
</dbReference>
<dbReference type="RefSeq" id="WP_344443629.1">
    <property type="nucleotide sequence ID" value="NZ_BAAALF010000083.1"/>
</dbReference>
<dbReference type="InterPro" id="IPR046342">
    <property type="entry name" value="CBS_dom_sf"/>
</dbReference>
<dbReference type="CDD" id="cd04586">
    <property type="entry name" value="CBS_pair_BON_assoc"/>
    <property type="match status" value="1"/>
</dbReference>
<dbReference type="PROSITE" id="PS51371">
    <property type="entry name" value="CBS"/>
    <property type="match status" value="2"/>
</dbReference>